<name>A0ABT5WPC2_9SPHN</name>
<dbReference type="InterPro" id="IPR021146">
    <property type="entry name" value="Phage_gp6-like_head-tail"/>
</dbReference>
<dbReference type="Gene3D" id="1.10.3230.30">
    <property type="entry name" value="Phage gp6-like head-tail connector protein"/>
    <property type="match status" value="1"/>
</dbReference>
<evidence type="ECO:0000256" key="1">
    <source>
        <dbReference type="SAM" id="MobiDB-lite"/>
    </source>
</evidence>
<dbReference type="Proteomes" id="UP001216253">
    <property type="component" value="Unassembled WGS sequence"/>
</dbReference>
<dbReference type="NCBIfam" id="TIGR02215">
    <property type="entry name" value="phage_chp_gp8"/>
    <property type="match status" value="1"/>
</dbReference>
<keyword evidence="3" id="KW-1185">Reference proteome</keyword>
<evidence type="ECO:0000313" key="3">
    <source>
        <dbReference type="Proteomes" id="UP001216253"/>
    </source>
</evidence>
<sequence length="202" mass="21903">ARTTRRPSEPSEGRPPAGPPAPGAHMAGFISLADAKAQMRVDSSDEDATIQRLIDAASRHVERLSGYVAGQRSETFRFDVFGRQLELRLRPVDLESIEIRYLDASGAEQTFTDFRATEKHGTVRLVPAIGACWPSAACAVGAISVSAQVGFALDEDGAAPDTPDHVLHAVRICVASWFLDREEGPVPQTVIDLLDDDRARRV</sequence>
<dbReference type="RefSeq" id="WP_275227969.1">
    <property type="nucleotide sequence ID" value="NZ_JARESE010000027.1"/>
</dbReference>
<organism evidence="2 3">
    <name type="scientific">Novosphingobium album</name>
    <name type="common">ex Liu et al. 2023</name>
    <dbReference type="NCBI Taxonomy" id="3031130"/>
    <lineage>
        <taxon>Bacteria</taxon>
        <taxon>Pseudomonadati</taxon>
        <taxon>Pseudomonadota</taxon>
        <taxon>Alphaproteobacteria</taxon>
        <taxon>Sphingomonadales</taxon>
        <taxon>Sphingomonadaceae</taxon>
        <taxon>Novosphingobium</taxon>
    </lineage>
</organism>
<protein>
    <submittedName>
        <fullName evidence="2">Head-tail connector protein</fullName>
    </submittedName>
</protein>
<feature type="non-terminal residue" evidence="2">
    <location>
        <position position="1"/>
    </location>
</feature>
<dbReference type="InterPro" id="IPR006450">
    <property type="entry name" value="Phage_HK97_gp6-like"/>
</dbReference>
<dbReference type="InterPro" id="IPR011738">
    <property type="entry name" value="Phage_CHP"/>
</dbReference>
<accession>A0ABT5WPC2</accession>
<dbReference type="Pfam" id="PF05135">
    <property type="entry name" value="Phage_connect_1"/>
    <property type="match status" value="1"/>
</dbReference>
<dbReference type="CDD" id="cd08054">
    <property type="entry name" value="gp6"/>
    <property type="match status" value="1"/>
</dbReference>
<gene>
    <name evidence="2" type="ORF">PYV00_09155</name>
</gene>
<comment type="caution">
    <text evidence="2">The sequence shown here is derived from an EMBL/GenBank/DDBJ whole genome shotgun (WGS) entry which is preliminary data.</text>
</comment>
<proteinExistence type="predicted"/>
<dbReference type="NCBIfam" id="TIGR01560">
    <property type="entry name" value="put_DNA_pack"/>
    <property type="match status" value="1"/>
</dbReference>
<feature type="region of interest" description="Disordered" evidence="1">
    <location>
        <begin position="1"/>
        <end position="24"/>
    </location>
</feature>
<dbReference type="EMBL" id="JARESE010000027">
    <property type="protein sequence ID" value="MDE8651887.1"/>
    <property type="molecule type" value="Genomic_DNA"/>
</dbReference>
<feature type="compositionally biased region" description="Basic and acidic residues" evidence="1">
    <location>
        <begin position="1"/>
        <end position="12"/>
    </location>
</feature>
<reference evidence="2 3" key="1">
    <citation type="submission" date="2023-03" db="EMBL/GenBank/DDBJ databases">
        <title>NovoSphingobium album sp. nov. isolated from polycyclic aromatic hydrocarbons- and heavy-metal polluted soil.</title>
        <authorList>
            <person name="Liu Z."/>
            <person name="Wang K."/>
        </authorList>
    </citation>
    <scope>NUCLEOTIDE SEQUENCE [LARGE SCALE GENOMIC DNA]</scope>
    <source>
        <strain evidence="2 3">H3SJ31-1</strain>
    </source>
</reference>
<evidence type="ECO:0000313" key="2">
    <source>
        <dbReference type="EMBL" id="MDE8651887.1"/>
    </source>
</evidence>